<dbReference type="GO" id="GO:0043190">
    <property type="term" value="C:ATP-binding cassette (ABC) transporter complex"/>
    <property type="evidence" value="ECO:0007669"/>
    <property type="project" value="InterPro"/>
</dbReference>
<dbReference type="AlphaFoldDB" id="A0A059XNY0"/>
<dbReference type="PANTHER" id="PTHR30188:SF4">
    <property type="entry name" value="PROTEIN TRIGALACTOSYLDIACYLGLYCEROL 1, CHLOROPLASTIC"/>
    <property type="match status" value="1"/>
</dbReference>
<feature type="transmembrane region" description="Helical" evidence="1">
    <location>
        <begin position="52"/>
        <end position="76"/>
    </location>
</feature>
<evidence type="ECO:0000313" key="3">
    <source>
        <dbReference type="Proteomes" id="UP000027059"/>
    </source>
</evidence>
<keyword evidence="1" id="KW-0812">Transmembrane</keyword>
<feature type="transmembrane region" description="Helical" evidence="1">
    <location>
        <begin position="160"/>
        <end position="183"/>
    </location>
</feature>
<gene>
    <name evidence="2" type="ORF">Y981_03920</name>
</gene>
<keyword evidence="3" id="KW-1185">Reference proteome</keyword>
<dbReference type="EMBL" id="CP007243">
    <property type="protein sequence ID" value="AIA30229.1"/>
    <property type="molecule type" value="Genomic_DNA"/>
</dbReference>
<evidence type="ECO:0000256" key="1">
    <source>
        <dbReference type="SAM" id="Phobius"/>
    </source>
</evidence>
<reference evidence="2 3" key="2">
    <citation type="journal article" date="2015" name="Biomed. Res. Int.">
        <title>Effects of Arsenite Resistance on the Growth and Functional Gene Expression of Leptospirillum ferriphilum and Acidithiobacillus thiooxidans in Pure Culture and Coculture.</title>
        <authorList>
            <person name="Jiang H."/>
            <person name="Liang Y."/>
            <person name="Yin H."/>
            <person name="Xiao Y."/>
            <person name="Guo X."/>
            <person name="Xu Y."/>
            <person name="Hu Q."/>
            <person name="Liu H."/>
            <person name="Liu X."/>
        </authorList>
    </citation>
    <scope>NUCLEOTIDE SEQUENCE [LARGE SCALE GENOMIC DNA]</scope>
    <source>
        <strain evidence="2 3">YSK</strain>
    </source>
</reference>
<accession>A0A059XNY0</accession>
<dbReference type="PANTHER" id="PTHR30188">
    <property type="entry name" value="ABC TRANSPORTER PERMEASE PROTEIN-RELATED"/>
    <property type="match status" value="1"/>
</dbReference>
<dbReference type="GO" id="GO:0005548">
    <property type="term" value="F:phospholipid transporter activity"/>
    <property type="evidence" value="ECO:0007669"/>
    <property type="project" value="TreeGrafter"/>
</dbReference>
<organism evidence="2 3">
    <name type="scientific">Leptospirillum ferriphilum YSK</name>
    <dbReference type="NCBI Taxonomy" id="1441628"/>
    <lineage>
        <taxon>Bacteria</taxon>
        <taxon>Pseudomonadati</taxon>
        <taxon>Nitrospirota</taxon>
        <taxon>Nitrospiria</taxon>
        <taxon>Nitrospirales</taxon>
        <taxon>Nitrospiraceae</taxon>
        <taxon>Leptospirillum</taxon>
    </lineage>
</organism>
<feature type="transmembrane region" description="Helical" evidence="1">
    <location>
        <begin position="195"/>
        <end position="215"/>
    </location>
</feature>
<protein>
    <submittedName>
        <fullName evidence="2">Transporter</fullName>
    </submittedName>
</protein>
<dbReference type="InterPro" id="IPR030802">
    <property type="entry name" value="Permease_MalE"/>
</dbReference>
<feature type="transmembrane region" description="Helical" evidence="1">
    <location>
        <begin position="235"/>
        <end position="256"/>
    </location>
</feature>
<sequence>MDFFRRKMLDLFQSMGDFTLMVSKSFRYMVTHFRTGDTLIQMDRIGVGSIPIVFLASIFAGLDMALQFEVVMAPYGARALLGKVVTTSIIRDMGPVLASLVMSARVTAGISSELGMMNSTQQIDALRVMGVDPLDRLVAPRIFAGIVMMPILSISGDFLALLAGLGISMAVGHVPAPLFWSGVRDALTAQNLTDAFLKPLFFGFILTSIGCYYGMKSASGAFGVGKSTTKAVVSAAIWILVANFLLSKLLINVWGLTG</sequence>
<proteinExistence type="predicted"/>
<reference evidence="3" key="1">
    <citation type="submission" date="2014-02" db="EMBL/GenBank/DDBJ databases">
        <title>Complete genome sequence and comparative genomic analysis of the nitrogen-fixing bacterium Leptospirillum ferriphilum YSK.</title>
        <authorList>
            <person name="Guo X."/>
            <person name="Yin H."/>
            <person name="Liang Y."/>
            <person name="Hu Q."/>
            <person name="Ma L."/>
            <person name="Xiao Y."/>
            <person name="Zhang X."/>
            <person name="Qiu G."/>
            <person name="Liu X."/>
        </authorList>
    </citation>
    <scope>NUCLEOTIDE SEQUENCE [LARGE SCALE GENOMIC DNA]</scope>
    <source>
        <strain evidence="3">YSK</strain>
    </source>
</reference>
<keyword evidence="1" id="KW-0472">Membrane</keyword>
<evidence type="ECO:0000313" key="2">
    <source>
        <dbReference type="EMBL" id="AIA30229.1"/>
    </source>
</evidence>
<keyword evidence="1" id="KW-1133">Transmembrane helix</keyword>
<dbReference type="Pfam" id="PF02405">
    <property type="entry name" value="MlaE"/>
    <property type="match status" value="1"/>
</dbReference>
<dbReference type="Proteomes" id="UP000027059">
    <property type="component" value="Chromosome"/>
</dbReference>
<dbReference type="KEGG" id="lfp:Y981_03920"/>
<name>A0A059XNY0_9BACT</name>
<dbReference type="HOGENOM" id="CLU_045686_1_1_0"/>
<feature type="transmembrane region" description="Helical" evidence="1">
    <location>
        <begin position="137"/>
        <end position="154"/>
    </location>
</feature>